<evidence type="ECO:0000313" key="2">
    <source>
        <dbReference type="EMBL" id="KAK7609696.1"/>
    </source>
</evidence>
<feature type="compositionally biased region" description="Basic and acidic residues" evidence="1">
    <location>
        <begin position="435"/>
        <end position="451"/>
    </location>
</feature>
<name>A0ABR1N3A0_9PEZI</name>
<feature type="compositionally biased region" description="Basic and acidic residues" evidence="1">
    <location>
        <begin position="203"/>
        <end position="213"/>
    </location>
</feature>
<feature type="compositionally biased region" description="Basic residues" evidence="1">
    <location>
        <begin position="220"/>
        <end position="231"/>
    </location>
</feature>
<feature type="compositionally biased region" description="Basic and acidic residues" evidence="1">
    <location>
        <begin position="345"/>
        <end position="356"/>
    </location>
</feature>
<evidence type="ECO:0000256" key="1">
    <source>
        <dbReference type="SAM" id="MobiDB-lite"/>
    </source>
</evidence>
<feature type="compositionally biased region" description="Basic and acidic residues" evidence="1">
    <location>
        <begin position="180"/>
        <end position="193"/>
    </location>
</feature>
<gene>
    <name evidence="2" type="ORF">JOL62DRAFT_168852</name>
</gene>
<proteinExistence type="predicted"/>
<protein>
    <submittedName>
        <fullName evidence="2">Uncharacterized protein</fullName>
    </submittedName>
</protein>
<organism evidence="2 3">
    <name type="scientific">Phyllosticta paracitricarpa</name>
    <dbReference type="NCBI Taxonomy" id="2016321"/>
    <lineage>
        <taxon>Eukaryota</taxon>
        <taxon>Fungi</taxon>
        <taxon>Dikarya</taxon>
        <taxon>Ascomycota</taxon>
        <taxon>Pezizomycotina</taxon>
        <taxon>Dothideomycetes</taxon>
        <taxon>Dothideomycetes incertae sedis</taxon>
        <taxon>Botryosphaeriales</taxon>
        <taxon>Phyllostictaceae</taxon>
        <taxon>Phyllosticta</taxon>
    </lineage>
</organism>
<evidence type="ECO:0000313" key="3">
    <source>
        <dbReference type="Proteomes" id="UP001367316"/>
    </source>
</evidence>
<reference evidence="2 3" key="1">
    <citation type="submission" date="2024-04" db="EMBL/GenBank/DDBJ databases">
        <title>Phyllosticta paracitricarpa is synonymous to the EU quarantine fungus P. citricarpa based on phylogenomic analyses.</title>
        <authorList>
            <consortium name="Lawrence Berkeley National Laboratory"/>
            <person name="Van ingen-buijs V.A."/>
            <person name="Van westerhoven A.C."/>
            <person name="Haridas S."/>
            <person name="Skiadas P."/>
            <person name="Martin F."/>
            <person name="Groenewald J.Z."/>
            <person name="Crous P.W."/>
            <person name="Seidl M.F."/>
        </authorList>
    </citation>
    <scope>NUCLEOTIDE SEQUENCE [LARGE SCALE GENOMIC DNA]</scope>
    <source>
        <strain evidence="2 3">CBS 141358</strain>
    </source>
</reference>
<keyword evidence="3" id="KW-1185">Reference proteome</keyword>
<feature type="compositionally biased region" description="Basic and acidic residues" evidence="1">
    <location>
        <begin position="386"/>
        <end position="399"/>
    </location>
</feature>
<dbReference type="Proteomes" id="UP001367316">
    <property type="component" value="Unassembled WGS sequence"/>
</dbReference>
<dbReference type="EMBL" id="JBBPBF010000022">
    <property type="protein sequence ID" value="KAK7609696.1"/>
    <property type="molecule type" value="Genomic_DNA"/>
</dbReference>
<feature type="region of interest" description="Disordered" evidence="1">
    <location>
        <begin position="337"/>
        <end position="356"/>
    </location>
</feature>
<feature type="region of interest" description="Disordered" evidence="1">
    <location>
        <begin position="369"/>
        <end position="451"/>
    </location>
</feature>
<accession>A0ABR1N3A0</accession>
<feature type="region of interest" description="Disordered" evidence="1">
    <location>
        <begin position="180"/>
        <end position="232"/>
    </location>
</feature>
<sequence length="644" mass="72793">MPPPEFSMPVTPLDAATKRIFKEAITTVRRVFVNQQSTVHSTSIPPHSHSHRIPSYQHILLLSHILPLLPHNRPRNNTNAQQPQWDSIPIEYDALAAYIDKEQTIKFAWPLPPRAALHALGFSLRAIPRILDCNIDGNSDDKESGDAAWARYYVLELADLTQGDFPAALRCVWEAREKREERKGRKREEKGKETEEEDENPEDEKVREDEGQEKQGAGTKTRHRRRMRPKPTPRYITLDDIRIAVTLARREKDDLSEARDVLKKSLVYLKAKFDEDEESLTAKDHALWRVINKLGYYDHAAFEGLILPRGAETANGFGDREVRDSLRKRVQAAAEEARAAVGEQGGKEEEKQEKLSALDRARQKILDELGWPGKEDDSLAAGKHTASGDRNQKEARELPGKQTQAPEQEAHASVGQEEAEDGNDSKTPAECSSAEPKEAKAEDTDAPKEEDGATMSTIMAAAQDLGDPSMASDGPTAFDLNSFTNTLLAQNGLSRRDPPLRFERSKRFLPSSAQDLLRKPAPSKFHEHYYLARTSSQLALEVTANYTRVVARWQDYSDACTKAGQKPMSKVAWARKEGITMEEALFGEIVDGMLKSDVCWDDVRECLEDVVGMWPAFWERRLRRMWGEYAKVKADEVYERTDRA</sequence>
<comment type="caution">
    <text evidence="2">The sequence shown here is derived from an EMBL/GenBank/DDBJ whole genome shotgun (WGS) entry which is preliminary data.</text>
</comment>